<gene>
    <name evidence="2" type="ORF">HY912_10475</name>
</gene>
<evidence type="ECO:0000313" key="2">
    <source>
        <dbReference type="EMBL" id="MBI5249908.1"/>
    </source>
</evidence>
<sequence>MIRIGMIALVMIVAFQGLASGQGLLDSVLGPGGLGIWGGDSGQQFNPQSTYGSPPGQQQPYYPPPGQQQYPPQSYGAQQGVYPDWQNQPPSAVGSAGAQYGGAPQQYPDPQQY</sequence>
<feature type="compositionally biased region" description="Low complexity" evidence="1">
    <location>
        <begin position="67"/>
        <end position="80"/>
    </location>
</feature>
<feature type="region of interest" description="Disordered" evidence="1">
    <location>
        <begin position="36"/>
        <end position="113"/>
    </location>
</feature>
<dbReference type="Proteomes" id="UP000807825">
    <property type="component" value="Unassembled WGS sequence"/>
</dbReference>
<dbReference type="EMBL" id="JACRDE010000282">
    <property type="protein sequence ID" value="MBI5249908.1"/>
    <property type="molecule type" value="Genomic_DNA"/>
</dbReference>
<organism evidence="2 3">
    <name type="scientific">Desulfomonile tiedjei</name>
    <dbReference type="NCBI Taxonomy" id="2358"/>
    <lineage>
        <taxon>Bacteria</taxon>
        <taxon>Pseudomonadati</taxon>
        <taxon>Thermodesulfobacteriota</taxon>
        <taxon>Desulfomonilia</taxon>
        <taxon>Desulfomonilales</taxon>
        <taxon>Desulfomonilaceae</taxon>
        <taxon>Desulfomonile</taxon>
    </lineage>
</organism>
<protein>
    <submittedName>
        <fullName evidence="2">Uncharacterized protein</fullName>
    </submittedName>
</protein>
<proteinExistence type="predicted"/>
<comment type="caution">
    <text evidence="2">The sequence shown here is derived from an EMBL/GenBank/DDBJ whole genome shotgun (WGS) entry which is preliminary data.</text>
</comment>
<dbReference type="AlphaFoldDB" id="A0A9D6V100"/>
<evidence type="ECO:0000256" key="1">
    <source>
        <dbReference type="SAM" id="MobiDB-lite"/>
    </source>
</evidence>
<accession>A0A9D6V100</accession>
<reference evidence="2" key="1">
    <citation type="submission" date="2020-07" db="EMBL/GenBank/DDBJ databases">
        <title>Huge and variable diversity of episymbiotic CPR bacteria and DPANN archaea in groundwater ecosystems.</title>
        <authorList>
            <person name="He C.Y."/>
            <person name="Keren R."/>
            <person name="Whittaker M."/>
            <person name="Farag I.F."/>
            <person name="Doudna J."/>
            <person name="Cate J.H.D."/>
            <person name="Banfield J.F."/>
        </authorList>
    </citation>
    <scope>NUCLEOTIDE SEQUENCE</scope>
    <source>
        <strain evidence="2">NC_groundwater_1664_Pr3_B-0.1um_52_9</strain>
    </source>
</reference>
<feature type="non-terminal residue" evidence="2">
    <location>
        <position position="113"/>
    </location>
</feature>
<feature type="compositionally biased region" description="Low complexity" evidence="1">
    <location>
        <begin position="47"/>
        <end position="60"/>
    </location>
</feature>
<name>A0A9D6V100_9BACT</name>
<evidence type="ECO:0000313" key="3">
    <source>
        <dbReference type="Proteomes" id="UP000807825"/>
    </source>
</evidence>